<evidence type="ECO:0000313" key="5">
    <source>
        <dbReference type="Proteomes" id="UP000092993"/>
    </source>
</evidence>
<feature type="compositionally biased region" description="Polar residues" evidence="1">
    <location>
        <begin position="918"/>
        <end position="947"/>
    </location>
</feature>
<dbReference type="EMBL" id="LUGG01000025">
    <property type="protein sequence ID" value="OBZ67028.1"/>
    <property type="molecule type" value="Genomic_DNA"/>
</dbReference>
<dbReference type="AlphaFoldDB" id="A0A1C7LQZ9"/>
<evidence type="ECO:0000256" key="1">
    <source>
        <dbReference type="SAM" id="MobiDB-lite"/>
    </source>
</evidence>
<reference evidence="4 5" key="1">
    <citation type="submission" date="2016-03" db="EMBL/GenBank/DDBJ databases">
        <title>Whole genome sequencing of Grifola frondosa 9006-11.</title>
        <authorList>
            <person name="Min B."/>
            <person name="Park H."/>
            <person name="Kim J.-G."/>
            <person name="Cho H."/>
            <person name="Oh Y.-L."/>
            <person name="Kong W.-S."/>
            <person name="Choi I.-G."/>
        </authorList>
    </citation>
    <scope>NUCLEOTIDE SEQUENCE [LARGE SCALE GENOMIC DNA]</scope>
    <source>
        <strain evidence="4 5">9006-11</strain>
    </source>
</reference>
<dbReference type="SUPFAM" id="SSF48371">
    <property type="entry name" value="ARM repeat"/>
    <property type="match status" value="1"/>
</dbReference>
<dbReference type="OMA" id="HPRERNA"/>
<feature type="compositionally biased region" description="Basic and acidic residues" evidence="1">
    <location>
        <begin position="950"/>
        <end position="962"/>
    </location>
</feature>
<evidence type="ECO:0000313" key="4">
    <source>
        <dbReference type="EMBL" id="OBZ67028.1"/>
    </source>
</evidence>
<gene>
    <name evidence="4" type="primary">ptr1</name>
    <name evidence="4" type="ORF">A0H81_13034</name>
</gene>
<dbReference type="Pfam" id="PF06012">
    <property type="entry name" value="DUF908"/>
    <property type="match status" value="2"/>
</dbReference>
<dbReference type="InterPro" id="IPR011989">
    <property type="entry name" value="ARM-like"/>
</dbReference>
<dbReference type="InterPro" id="IPR010314">
    <property type="entry name" value="E3_Ub_ligase_DUF913"/>
</dbReference>
<dbReference type="OrthoDB" id="2794110at2759"/>
<dbReference type="InterPro" id="IPR010309">
    <property type="entry name" value="E3_Ub_ligase_DUF908"/>
</dbReference>
<comment type="caution">
    <text evidence="4">The sequence shown here is derived from an EMBL/GenBank/DDBJ whole genome shotgun (WGS) entry which is preliminary data.</text>
</comment>
<accession>A0A1C7LQZ9</accession>
<dbReference type="Proteomes" id="UP000092993">
    <property type="component" value="Unassembled WGS sequence"/>
</dbReference>
<feature type="compositionally biased region" description="Polar residues" evidence="1">
    <location>
        <begin position="688"/>
        <end position="697"/>
    </location>
</feature>
<feature type="domain" description="DUF913" evidence="3">
    <location>
        <begin position="396"/>
        <end position="758"/>
    </location>
</feature>
<name>A0A1C7LQZ9_GRIFR</name>
<sequence>MRILHKSKRAPAPLPQVMDLISKLADTPNDDLHEVLSEIDSWKWPRSDLNAWIKVLNKFDAILEEVIRDYDIDNLQVNVLTPLTKKTVCEILRFERLLLENSTNRKTFSSYDRLNSLMFTSDLDVLILALNLLLRPAQQYSAQPAVSHALSISTPRLTSLAKRWPNLRDYDINLVDLVGDKGNVQIEALPNEARDVNFAFYRQPPAAAASSKEKERMRSEKFELLARIRAAQALTSSHFADREKLVIVRLLSSAIFGHTHTESQAQSTLFMYEPDLITHVAELLQLDRGVDVQVQTAAIAVLDALGRYRNKMQDVLTAVNAGVNHGILMALLRKTIAEVAQPTSTLPQAFVEALLSFMTFVATHATGGNMVVGAGLVPVLIQVIENRLPNRLYVVSKTMQLVDNVLYGFNNAFQLFCNGRGIEILVDRIEYEVDLDLQECASEPPVPDVLVSYGKLSVARAAVLKHTLRSIHRMMQSSGTSEGLRGLLDSSLLKSVKKIMQNRNVFGPNVLAMAINIMATFVHNEPTCLPVLQEAGLPEAFYSIVETGLEPVIEVIQSVPNAIGALCLNQAGQDQLSARPSIVPSLFSVFTSERHQRVLQEKENAVIIGTSMEELIRHHPSLKDSVFAAIKATMGQIEELGSSFVIPDDLKHWYKLIPPTPTPSSLPAAGETVADVVMEPSEREVSDQDSGAESNSDIPRDSSAARSHDNSIISFIDVFGKFLEGFFQHIPHCKEFVADADALDRLGKLTSLPCLPYDFVNSVASDSLVQVIRSMAEASTGETLTFLLKLVNESLAECKDFWESMDEHSKLLPMVDVTEGEPEAEANSRFRKLITLHIRTSLLSDIYATAGYSHGRATIMLLQSLVSRSTPTILADLGALHRSCVWENIVLKAGLSSQGVGAPPGPTDLDSLEMLEDSSPTPMVPQQDSESPSAGATNGVQADSTAPTPARKEPVKEDHPRERNARALKHLASQIPTSLAPFFQAVVRLFQSRRSTDSTQKQKIRETAGILADILVKHLEQKAFEDKLSLFAYYTVMLGLSTILLVDERSTQKTLHTILLLAFTRIGGLNSIFGRCRDFISTIDMVTQIDAEERSEITKQELVHAYGGLKVALHLLHPMVSVKPLFESGQTALAMTTDNKDTDPEYFEPHNFLVKVRLAALPLLRDLWEAPWLVSAPLSVSKSVVLIVMEVLKVEGEEAKESTASSSMATAGIPAPV</sequence>
<dbReference type="Gene3D" id="1.25.10.10">
    <property type="entry name" value="Leucine-rich Repeat Variant"/>
    <property type="match status" value="1"/>
</dbReference>
<feature type="domain" description="DUF908" evidence="2">
    <location>
        <begin position="84"/>
        <end position="216"/>
    </location>
</feature>
<protein>
    <submittedName>
        <fullName evidence="4">E3 ubiquitin-protein ligase ptr1</fullName>
    </submittedName>
</protein>
<organism evidence="4 5">
    <name type="scientific">Grifola frondosa</name>
    <name type="common">Maitake</name>
    <name type="synonym">Polyporus frondosus</name>
    <dbReference type="NCBI Taxonomy" id="5627"/>
    <lineage>
        <taxon>Eukaryota</taxon>
        <taxon>Fungi</taxon>
        <taxon>Dikarya</taxon>
        <taxon>Basidiomycota</taxon>
        <taxon>Agaricomycotina</taxon>
        <taxon>Agaricomycetes</taxon>
        <taxon>Polyporales</taxon>
        <taxon>Grifolaceae</taxon>
        <taxon>Grifola</taxon>
    </lineage>
</organism>
<proteinExistence type="predicted"/>
<evidence type="ECO:0000259" key="3">
    <source>
        <dbReference type="Pfam" id="PF06025"/>
    </source>
</evidence>
<dbReference type="STRING" id="5627.A0A1C7LQZ9"/>
<evidence type="ECO:0000259" key="2">
    <source>
        <dbReference type="Pfam" id="PF06012"/>
    </source>
</evidence>
<dbReference type="InterPro" id="IPR016024">
    <property type="entry name" value="ARM-type_fold"/>
</dbReference>
<feature type="region of interest" description="Disordered" evidence="1">
    <location>
        <begin position="896"/>
        <end position="962"/>
    </location>
</feature>
<feature type="region of interest" description="Disordered" evidence="1">
    <location>
        <begin position="681"/>
        <end position="705"/>
    </location>
</feature>
<dbReference type="Pfam" id="PF06025">
    <property type="entry name" value="DUF913"/>
    <property type="match status" value="1"/>
</dbReference>
<feature type="domain" description="DUF908" evidence="2">
    <location>
        <begin position="219"/>
        <end position="337"/>
    </location>
</feature>
<keyword evidence="5" id="KW-1185">Reference proteome</keyword>